<name>A0A7W4YW64_9HYPH</name>
<evidence type="ECO:0000313" key="2">
    <source>
        <dbReference type="Proteomes" id="UP000532010"/>
    </source>
</evidence>
<keyword evidence="2" id="KW-1185">Reference proteome</keyword>
<dbReference type="RefSeq" id="WP_210277457.1">
    <property type="nucleotide sequence ID" value="NZ_JACHWB010000001.1"/>
</dbReference>
<sequence length="220" mass="24236">MNAIAERMAPRFAELGFPLKPFRVSIGFTSGGQNARAAAEVWSDVASADGKFEILIRPDEDRPMMVTAYLAHELCHVAVGLQEGHKGNFKRLMMLIGMTKPFTCTVPTPVFEAWVQPFIDELGQLPHGKLQWRPEGLFPSGKRPQGAGLIAKGIREGLAGDKLQELITNAPKKQTTRLMKVLCADCGYVARVSRKWLDEVGPPHCPDHGPMAAEEEECDE</sequence>
<proteinExistence type="predicted"/>
<dbReference type="EMBL" id="JACHWB010000001">
    <property type="protein sequence ID" value="MBB3017693.1"/>
    <property type="molecule type" value="Genomic_DNA"/>
</dbReference>
<dbReference type="AlphaFoldDB" id="A0A7W4YW64"/>
<protein>
    <recommendedName>
        <fullName evidence="3">SprT-like family protein</fullName>
    </recommendedName>
</protein>
<gene>
    <name evidence="1" type="ORF">FHR70_000733</name>
</gene>
<accession>A0A7W4YW64</accession>
<reference evidence="1 2" key="1">
    <citation type="submission" date="2020-08" db="EMBL/GenBank/DDBJ databases">
        <title>The Agave Microbiome: Exploring the role of microbial communities in plant adaptations to desert environments.</title>
        <authorList>
            <person name="Partida-Martinez L.P."/>
        </authorList>
    </citation>
    <scope>NUCLEOTIDE SEQUENCE [LARGE SCALE GENOMIC DNA]</scope>
    <source>
        <strain evidence="1 2">AT3.9</strain>
    </source>
</reference>
<evidence type="ECO:0008006" key="3">
    <source>
        <dbReference type="Google" id="ProtNLM"/>
    </source>
</evidence>
<dbReference type="Proteomes" id="UP000532010">
    <property type="component" value="Unassembled WGS sequence"/>
</dbReference>
<evidence type="ECO:0000313" key="1">
    <source>
        <dbReference type="EMBL" id="MBB3017693.1"/>
    </source>
</evidence>
<comment type="caution">
    <text evidence="1">The sequence shown here is derived from an EMBL/GenBank/DDBJ whole genome shotgun (WGS) entry which is preliminary data.</text>
</comment>
<organism evidence="1 2">
    <name type="scientific">Microvirga lupini</name>
    <dbReference type="NCBI Taxonomy" id="420324"/>
    <lineage>
        <taxon>Bacteria</taxon>
        <taxon>Pseudomonadati</taxon>
        <taxon>Pseudomonadota</taxon>
        <taxon>Alphaproteobacteria</taxon>
        <taxon>Hyphomicrobiales</taxon>
        <taxon>Methylobacteriaceae</taxon>
        <taxon>Microvirga</taxon>
    </lineage>
</organism>